<sequence>MVKCVKNLFRGKKYTIHIKYVKRIFKEKKYTIHHTCNQAASGIQFLEFEAFFFSYTPFVA</sequence>
<reference evidence="1" key="1">
    <citation type="submission" date="2014-09" db="EMBL/GenBank/DDBJ databases">
        <authorList>
            <person name="Magalhaes I.L.F."/>
            <person name="Oliveira U."/>
            <person name="Santos F.R."/>
            <person name="Vidigal T.H.D.A."/>
            <person name="Brescovit A.D."/>
            <person name="Santos A.J."/>
        </authorList>
    </citation>
    <scope>NUCLEOTIDE SEQUENCE</scope>
    <source>
        <tissue evidence="1">Shoot tissue taken approximately 20 cm above the soil surface</tissue>
    </source>
</reference>
<reference evidence="1" key="2">
    <citation type="journal article" date="2015" name="Data Brief">
        <title>Shoot transcriptome of the giant reed, Arundo donax.</title>
        <authorList>
            <person name="Barrero R.A."/>
            <person name="Guerrero F.D."/>
            <person name="Moolhuijzen P."/>
            <person name="Goolsby J.A."/>
            <person name="Tidwell J."/>
            <person name="Bellgard S.E."/>
            <person name="Bellgard M.I."/>
        </authorList>
    </citation>
    <scope>NUCLEOTIDE SEQUENCE</scope>
    <source>
        <tissue evidence="1">Shoot tissue taken approximately 20 cm above the soil surface</tissue>
    </source>
</reference>
<accession>A0A0A9PT35</accession>
<organism evidence="1">
    <name type="scientific">Arundo donax</name>
    <name type="common">Giant reed</name>
    <name type="synonym">Donax arundinaceus</name>
    <dbReference type="NCBI Taxonomy" id="35708"/>
    <lineage>
        <taxon>Eukaryota</taxon>
        <taxon>Viridiplantae</taxon>
        <taxon>Streptophyta</taxon>
        <taxon>Embryophyta</taxon>
        <taxon>Tracheophyta</taxon>
        <taxon>Spermatophyta</taxon>
        <taxon>Magnoliopsida</taxon>
        <taxon>Liliopsida</taxon>
        <taxon>Poales</taxon>
        <taxon>Poaceae</taxon>
        <taxon>PACMAD clade</taxon>
        <taxon>Arundinoideae</taxon>
        <taxon>Arundineae</taxon>
        <taxon>Arundo</taxon>
    </lineage>
</organism>
<proteinExistence type="predicted"/>
<protein>
    <submittedName>
        <fullName evidence="1">Uncharacterized protein</fullName>
    </submittedName>
</protein>
<name>A0A0A9PT35_ARUDO</name>
<dbReference type="EMBL" id="GBRH01282875">
    <property type="protein sequence ID" value="JAD15020.1"/>
    <property type="molecule type" value="Transcribed_RNA"/>
</dbReference>
<evidence type="ECO:0000313" key="1">
    <source>
        <dbReference type="EMBL" id="JAD15020.1"/>
    </source>
</evidence>
<dbReference type="AlphaFoldDB" id="A0A0A9PT35"/>